<feature type="transmembrane region" description="Helical" evidence="1">
    <location>
        <begin position="12"/>
        <end position="32"/>
    </location>
</feature>
<dbReference type="EMBL" id="CP097218">
    <property type="protein sequence ID" value="UQN30580.1"/>
    <property type="molecule type" value="Genomic_DNA"/>
</dbReference>
<protein>
    <submittedName>
        <fullName evidence="3">NERD domain-containing protein</fullName>
    </submittedName>
</protein>
<dbReference type="PROSITE" id="PS50965">
    <property type="entry name" value="NERD"/>
    <property type="match status" value="1"/>
</dbReference>
<feature type="transmembrane region" description="Helical" evidence="1">
    <location>
        <begin position="148"/>
        <end position="166"/>
    </location>
</feature>
<gene>
    <name evidence="3" type="ORF">M4486_04505</name>
</gene>
<name>A0ABY4NBA1_9MICO</name>
<reference evidence="3" key="1">
    <citation type="submission" date="2022-05" db="EMBL/GenBank/DDBJ databases">
        <title>Genomic analysis of Brachybacterium sp. CBA3104.</title>
        <authorList>
            <person name="Roh S.W."/>
            <person name="Kim Y.B."/>
            <person name="Kim Y."/>
        </authorList>
    </citation>
    <scope>NUCLEOTIDE SEQUENCE</scope>
    <source>
        <strain evidence="3">CBA3104</strain>
    </source>
</reference>
<dbReference type="InterPro" id="IPR011528">
    <property type="entry name" value="NERD"/>
</dbReference>
<proteinExistence type="predicted"/>
<keyword evidence="1" id="KW-1133">Transmembrane helix</keyword>
<keyword evidence="1" id="KW-0812">Transmembrane</keyword>
<keyword evidence="4" id="KW-1185">Reference proteome</keyword>
<accession>A0ABY4NBA1</accession>
<dbReference type="Proteomes" id="UP001055868">
    <property type="component" value="Chromosome"/>
</dbReference>
<dbReference type="RefSeq" id="WP_239201765.1">
    <property type="nucleotide sequence ID" value="NZ_CP097218.1"/>
</dbReference>
<evidence type="ECO:0000313" key="4">
    <source>
        <dbReference type="Proteomes" id="UP001055868"/>
    </source>
</evidence>
<dbReference type="Pfam" id="PF08378">
    <property type="entry name" value="NERD"/>
    <property type="match status" value="1"/>
</dbReference>
<evidence type="ECO:0000259" key="2">
    <source>
        <dbReference type="PROSITE" id="PS50965"/>
    </source>
</evidence>
<feature type="domain" description="NERD" evidence="2">
    <location>
        <begin position="234"/>
        <end position="345"/>
    </location>
</feature>
<organism evidence="3 4">
    <name type="scientific">Brachybacterium kimchii</name>
    <dbReference type="NCBI Taxonomy" id="2942909"/>
    <lineage>
        <taxon>Bacteria</taxon>
        <taxon>Bacillati</taxon>
        <taxon>Actinomycetota</taxon>
        <taxon>Actinomycetes</taxon>
        <taxon>Micrococcales</taxon>
        <taxon>Dermabacteraceae</taxon>
        <taxon>Brachybacterium</taxon>
    </lineage>
</organism>
<keyword evidence="1" id="KW-0472">Membrane</keyword>
<evidence type="ECO:0000313" key="3">
    <source>
        <dbReference type="EMBL" id="UQN30580.1"/>
    </source>
</evidence>
<sequence length="412" mass="43497">MHTARPLPAPVLIGVLLAAASIGAVVAGHFLGPAVAPAAGLLAAVPLCIRELAVLSSLPEPTAVEVRRPQGVDLPEPVRERTVAQVPTRTLAATHPDSRTVEQLRRVRQTLREGTTADRVAATDHLMAKGSVDPVHLEHVRRSRRLRLMLLVVLAAGVVTIASMLLAWAPLAAALIAAALGCALTAGVVARPDTTIPPSRVAEVPDAGFTPFHEHGCVGGNLADAKAFGGAEAVGVAGEKRTAELLETWLDGISRVAILHSLRFPGSERADIDHVVMIGHRVFIIDSKAWKGGTYRQVSAETVLTQDGTVRASAMPAAAEALGQMGWGDVQVLTVIHATSGIVAVPHSRDPGNTLLAPVDLVQLLLEARVQEQRTPWSTEDAAAFQVRLGRLRRMLVTGATSHRRVFADRAA</sequence>
<evidence type="ECO:0000256" key="1">
    <source>
        <dbReference type="SAM" id="Phobius"/>
    </source>
</evidence>